<accession>A0A8J2YJB7</accession>
<comment type="caution">
    <text evidence="2">The sequence shown here is derived from an EMBL/GenBank/DDBJ whole genome shotgun (WGS) entry which is preliminary data.</text>
</comment>
<evidence type="ECO:0000313" key="3">
    <source>
        <dbReference type="Proteomes" id="UP000602745"/>
    </source>
</evidence>
<gene>
    <name evidence="2" type="ORF">GCM10007276_24530</name>
</gene>
<protein>
    <recommendedName>
        <fullName evidence="1">DUF6898 domain-containing protein</fullName>
    </recommendedName>
</protein>
<keyword evidence="3" id="KW-1185">Reference proteome</keyword>
<feature type="domain" description="DUF6898" evidence="1">
    <location>
        <begin position="11"/>
        <end position="63"/>
    </location>
</feature>
<proteinExistence type="predicted"/>
<evidence type="ECO:0000259" key="1">
    <source>
        <dbReference type="Pfam" id="PF21839"/>
    </source>
</evidence>
<name>A0A8J2YJB7_9RHOB</name>
<dbReference type="RefSeq" id="WP_188409997.1">
    <property type="nucleotide sequence ID" value="NZ_BMCP01000002.1"/>
</dbReference>
<dbReference type="InterPro" id="IPR054193">
    <property type="entry name" value="DUF6898"/>
</dbReference>
<organism evidence="2 3">
    <name type="scientific">Agaricicola taiwanensis</name>
    <dbReference type="NCBI Taxonomy" id="591372"/>
    <lineage>
        <taxon>Bacteria</taxon>
        <taxon>Pseudomonadati</taxon>
        <taxon>Pseudomonadota</taxon>
        <taxon>Alphaproteobacteria</taxon>
        <taxon>Rhodobacterales</taxon>
        <taxon>Paracoccaceae</taxon>
        <taxon>Agaricicola</taxon>
    </lineage>
</organism>
<dbReference type="AlphaFoldDB" id="A0A8J2YJB7"/>
<reference evidence="2" key="1">
    <citation type="journal article" date="2014" name="Int. J. Syst. Evol. Microbiol.">
        <title>Complete genome sequence of Corynebacterium casei LMG S-19264T (=DSM 44701T), isolated from a smear-ripened cheese.</title>
        <authorList>
            <consortium name="US DOE Joint Genome Institute (JGI-PGF)"/>
            <person name="Walter F."/>
            <person name="Albersmeier A."/>
            <person name="Kalinowski J."/>
            <person name="Ruckert C."/>
        </authorList>
    </citation>
    <scope>NUCLEOTIDE SEQUENCE</scope>
    <source>
        <strain evidence="2">CCM 7684</strain>
    </source>
</reference>
<evidence type="ECO:0000313" key="2">
    <source>
        <dbReference type="EMBL" id="GGE46401.1"/>
    </source>
</evidence>
<reference evidence="2" key="2">
    <citation type="submission" date="2020-09" db="EMBL/GenBank/DDBJ databases">
        <authorList>
            <person name="Sun Q."/>
            <person name="Sedlacek I."/>
        </authorList>
    </citation>
    <scope>NUCLEOTIDE SEQUENCE</scope>
    <source>
        <strain evidence="2">CCM 7684</strain>
    </source>
</reference>
<dbReference type="Pfam" id="PF21839">
    <property type="entry name" value="DUF6898"/>
    <property type="match status" value="1"/>
</dbReference>
<sequence length="65" mass="7066">MTAEETTPELGEVFFEFVVLGLNQKVTAIHGATATEVTVVGPAHAHRPDLQRLALNKLRRRLASG</sequence>
<dbReference type="EMBL" id="BMCP01000002">
    <property type="protein sequence ID" value="GGE46401.1"/>
    <property type="molecule type" value="Genomic_DNA"/>
</dbReference>
<dbReference type="Proteomes" id="UP000602745">
    <property type="component" value="Unassembled WGS sequence"/>
</dbReference>